<keyword evidence="4" id="KW-1185">Reference proteome</keyword>
<feature type="transmembrane region" description="Helical" evidence="1">
    <location>
        <begin position="12"/>
        <end position="33"/>
    </location>
</feature>
<feature type="transmembrane region" description="Helical" evidence="1">
    <location>
        <begin position="223"/>
        <end position="243"/>
    </location>
</feature>
<feature type="transmembrane region" description="Helical" evidence="1">
    <location>
        <begin position="78"/>
        <end position="98"/>
    </location>
</feature>
<dbReference type="InterPro" id="IPR003675">
    <property type="entry name" value="Rce1/LyrA-like_dom"/>
</dbReference>
<name>A0A7X2T458_9FIRM</name>
<feature type="transmembrane region" description="Helical" evidence="1">
    <location>
        <begin position="118"/>
        <end position="139"/>
    </location>
</feature>
<dbReference type="EMBL" id="VUMM01000021">
    <property type="protein sequence ID" value="MSS02135.1"/>
    <property type="molecule type" value="Genomic_DNA"/>
</dbReference>
<dbReference type="PANTHER" id="PTHR36435:SF1">
    <property type="entry name" value="CAAX AMINO TERMINAL PROTEASE FAMILY PROTEIN"/>
    <property type="match status" value="1"/>
</dbReference>
<feature type="domain" description="CAAX prenyl protease 2/Lysostaphin resistance protein A-like" evidence="2">
    <location>
        <begin position="120"/>
        <end position="206"/>
    </location>
</feature>
<keyword evidence="1" id="KW-0472">Membrane</keyword>
<gene>
    <name evidence="3" type="ORF">FYJ50_08555</name>
</gene>
<dbReference type="AlphaFoldDB" id="A0A7X2T458"/>
<feature type="transmembrane region" description="Helical" evidence="1">
    <location>
        <begin position="196"/>
        <end position="217"/>
    </location>
</feature>
<organism evidence="3 4">
    <name type="scientific">Floccifex porci</name>
    <dbReference type="NCBI Taxonomy" id="2606629"/>
    <lineage>
        <taxon>Bacteria</taxon>
        <taxon>Bacillati</taxon>
        <taxon>Bacillota</taxon>
        <taxon>Erysipelotrichia</taxon>
        <taxon>Erysipelotrichales</taxon>
        <taxon>Erysipelotrichaceae</taxon>
        <taxon>Floccifex</taxon>
    </lineage>
</organism>
<dbReference type="RefSeq" id="WP_154461069.1">
    <property type="nucleotide sequence ID" value="NZ_JAXEST010000008.1"/>
</dbReference>
<sequence length="290" mass="33665">MFEMKRDCKRIGYGLWLLIIIQLSAGFLIGFFAKSMTAINWLSILISIVSMVIAYIYLKKSCNLELKCTNHPFSKKIYLYSFLFILAINLLNGIFLNVMENVFNIYTDTSDILLSDNVWQNIAIYISALIIAPIFEELLFRGAILRILDRYNRFFAIFTSSFLFALLHMDVTQFFFTFFLGFLMAYLSLKYDSMKINIGIHFLNNAWAVLITVIYYYGSYDMISIVDGMISLLMIAGCIYCVYKGKQFLNSLNIAPVSEDLIKYTFFNIPMILFWVLCIFSMISTMLFGY</sequence>
<proteinExistence type="predicted"/>
<feature type="transmembrane region" description="Helical" evidence="1">
    <location>
        <begin position="151"/>
        <end position="167"/>
    </location>
</feature>
<keyword evidence="3" id="KW-0378">Hydrolase</keyword>
<dbReference type="GO" id="GO:0004175">
    <property type="term" value="F:endopeptidase activity"/>
    <property type="evidence" value="ECO:0007669"/>
    <property type="project" value="UniProtKB-ARBA"/>
</dbReference>
<comment type="caution">
    <text evidence="3">The sequence shown here is derived from an EMBL/GenBank/DDBJ whole genome shotgun (WGS) entry which is preliminary data.</text>
</comment>
<keyword evidence="1" id="KW-1133">Transmembrane helix</keyword>
<dbReference type="GO" id="GO:0008237">
    <property type="term" value="F:metallopeptidase activity"/>
    <property type="evidence" value="ECO:0007669"/>
    <property type="project" value="UniProtKB-KW"/>
</dbReference>
<evidence type="ECO:0000259" key="2">
    <source>
        <dbReference type="Pfam" id="PF02517"/>
    </source>
</evidence>
<dbReference type="GO" id="GO:0080120">
    <property type="term" value="P:CAAX-box protein maturation"/>
    <property type="evidence" value="ECO:0007669"/>
    <property type="project" value="UniProtKB-ARBA"/>
</dbReference>
<accession>A0A7X2T458</accession>
<keyword evidence="3" id="KW-0645">Protease</keyword>
<dbReference type="GO" id="GO:0006508">
    <property type="term" value="P:proteolysis"/>
    <property type="evidence" value="ECO:0007669"/>
    <property type="project" value="UniProtKB-KW"/>
</dbReference>
<feature type="transmembrane region" description="Helical" evidence="1">
    <location>
        <begin position="173"/>
        <end position="189"/>
    </location>
</feature>
<dbReference type="Pfam" id="PF02517">
    <property type="entry name" value="Rce1-like"/>
    <property type="match status" value="1"/>
</dbReference>
<dbReference type="InterPro" id="IPR052710">
    <property type="entry name" value="CAAX_protease"/>
</dbReference>
<evidence type="ECO:0000256" key="1">
    <source>
        <dbReference type="SAM" id="Phobius"/>
    </source>
</evidence>
<reference evidence="3 4" key="1">
    <citation type="submission" date="2019-08" db="EMBL/GenBank/DDBJ databases">
        <title>In-depth cultivation of the pig gut microbiome towards novel bacterial diversity and tailored functional studies.</title>
        <authorList>
            <person name="Wylensek D."/>
            <person name="Hitch T.C.A."/>
            <person name="Clavel T."/>
        </authorList>
    </citation>
    <scope>NUCLEOTIDE SEQUENCE [LARGE SCALE GENOMIC DNA]</scope>
    <source>
        <strain evidence="3 4">LKV-178-WT-2G</strain>
    </source>
</reference>
<keyword evidence="3" id="KW-0482">Metalloprotease</keyword>
<protein>
    <submittedName>
        <fullName evidence="3">CPBP family intramembrane metalloprotease</fullName>
    </submittedName>
</protein>
<evidence type="ECO:0000313" key="4">
    <source>
        <dbReference type="Proteomes" id="UP000470082"/>
    </source>
</evidence>
<feature type="transmembrane region" description="Helical" evidence="1">
    <location>
        <begin position="39"/>
        <end position="58"/>
    </location>
</feature>
<keyword evidence="1" id="KW-0812">Transmembrane</keyword>
<evidence type="ECO:0000313" key="3">
    <source>
        <dbReference type="EMBL" id="MSS02135.1"/>
    </source>
</evidence>
<feature type="transmembrane region" description="Helical" evidence="1">
    <location>
        <begin position="264"/>
        <end position="288"/>
    </location>
</feature>
<dbReference type="Proteomes" id="UP000470082">
    <property type="component" value="Unassembled WGS sequence"/>
</dbReference>
<dbReference type="PANTHER" id="PTHR36435">
    <property type="entry name" value="SLR1288 PROTEIN"/>
    <property type="match status" value="1"/>
</dbReference>